<comment type="cofactor">
    <cofactor evidence="4">
        <name>Mg(2+)</name>
        <dbReference type="ChEBI" id="CHEBI:18420"/>
    </cofactor>
</comment>
<dbReference type="InterPro" id="IPR002698">
    <property type="entry name" value="FTHF_cligase"/>
</dbReference>
<organism evidence="5 6">
    <name type="scientific">Faecalicatena acetigenes</name>
    <dbReference type="NCBI Taxonomy" id="2981790"/>
    <lineage>
        <taxon>Bacteria</taxon>
        <taxon>Bacillati</taxon>
        <taxon>Bacillota</taxon>
        <taxon>Clostridia</taxon>
        <taxon>Lachnospirales</taxon>
        <taxon>Lachnospiraceae</taxon>
        <taxon>Faecalicatena</taxon>
    </lineage>
</organism>
<evidence type="ECO:0000256" key="4">
    <source>
        <dbReference type="RuleBase" id="RU361279"/>
    </source>
</evidence>
<name>A0ABT2T913_9FIRM</name>
<keyword evidence="5" id="KW-0436">Ligase</keyword>
<keyword evidence="4" id="KW-0460">Magnesium</keyword>
<dbReference type="PIRSF" id="PIRSF006806">
    <property type="entry name" value="FTHF_cligase"/>
    <property type="match status" value="1"/>
</dbReference>
<evidence type="ECO:0000313" key="5">
    <source>
        <dbReference type="EMBL" id="MCU6746716.1"/>
    </source>
</evidence>
<accession>A0ABT2T913</accession>
<proteinExistence type="inferred from homology"/>
<evidence type="ECO:0000313" key="6">
    <source>
        <dbReference type="Proteomes" id="UP001652394"/>
    </source>
</evidence>
<sequence length="196" mass="22150">MKNLEIKKQIRNTFSESRNSYPSVSRKKAEKAIESYVYSCPDFLKAEELYCYVSFGTEVCTHRIIQHALENEKKVAVPKVSGPHKMDFYYIRSLDMLKPGFKGILEPEEKAPLANGEKGLLFVPGLAFDPQGNRLGYGGGFYDAYISTHPKLVCCGLFYSIQQAEKLPVEAQDKQLQMIITEKGCLPCCQNCQMTL</sequence>
<dbReference type="RefSeq" id="WP_082667539.1">
    <property type="nucleotide sequence ID" value="NZ_JAOQJX010000003.1"/>
</dbReference>
<reference evidence="5 6" key="1">
    <citation type="journal article" date="2021" name="ISME Commun">
        <title>Automated analysis of genomic sequences facilitates high-throughput and comprehensive description of bacteria.</title>
        <authorList>
            <person name="Hitch T.C.A."/>
        </authorList>
    </citation>
    <scope>NUCLEOTIDE SEQUENCE [LARGE SCALE GENOMIC DNA]</scope>
    <source>
        <strain evidence="5 6">H2_18</strain>
    </source>
</reference>
<dbReference type="SUPFAM" id="SSF100950">
    <property type="entry name" value="NagB/RpiA/CoA transferase-like"/>
    <property type="match status" value="1"/>
</dbReference>
<dbReference type="EMBL" id="JAOQJX010000003">
    <property type="protein sequence ID" value="MCU6746716.1"/>
    <property type="molecule type" value="Genomic_DNA"/>
</dbReference>
<keyword evidence="6" id="KW-1185">Reference proteome</keyword>
<protein>
    <recommendedName>
        <fullName evidence="4">5-formyltetrahydrofolate cyclo-ligase</fullName>
        <ecNumber evidence="4">6.3.3.2</ecNumber>
    </recommendedName>
</protein>
<dbReference type="Gene3D" id="3.40.50.10420">
    <property type="entry name" value="NagB/RpiA/CoA transferase-like"/>
    <property type="match status" value="1"/>
</dbReference>
<dbReference type="EC" id="6.3.3.2" evidence="4"/>
<evidence type="ECO:0000256" key="1">
    <source>
        <dbReference type="ARBA" id="ARBA00010638"/>
    </source>
</evidence>
<dbReference type="NCBIfam" id="TIGR02727">
    <property type="entry name" value="MTHFS_bact"/>
    <property type="match status" value="1"/>
</dbReference>
<comment type="caution">
    <text evidence="5">The sequence shown here is derived from an EMBL/GenBank/DDBJ whole genome shotgun (WGS) entry which is preliminary data.</text>
</comment>
<keyword evidence="2 4" id="KW-0547">Nucleotide-binding</keyword>
<evidence type="ECO:0000256" key="3">
    <source>
        <dbReference type="ARBA" id="ARBA00022840"/>
    </source>
</evidence>
<comment type="catalytic activity">
    <reaction evidence="4">
        <text>(6S)-5-formyl-5,6,7,8-tetrahydrofolate + ATP = (6R)-5,10-methenyltetrahydrofolate + ADP + phosphate</text>
        <dbReference type="Rhea" id="RHEA:10488"/>
        <dbReference type="ChEBI" id="CHEBI:30616"/>
        <dbReference type="ChEBI" id="CHEBI:43474"/>
        <dbReference type="ChEBI" id="CHEBI:57455"/>
        <dbReference type="ChEBI" id="CHEBI:57457"/>
        <dbReference type="ChEBI" id="CHEBI:456216"/>
        <dbReference type="EC" id="6.3.3.2"/>
    </reaction>
</comment>
<evidence type="ECO:0000256" key="2">
    <source>
        <dbReference type="ARBA" id="ARBA00022741"/>
    </source>
</evidence>
<dbReference type="InterPro" id="IPR037171">
    <property type="entry name" value="NagB/RpiA_transferase-like"/>
</dbReference>
<dbReference type="InterPro" id="IPR024185">
    <property type="entry name" value="FTHF_cligase-like_sf"/>
</dbReference>
<dbReference type="Pfam" id="PF01812">
    <property type="entry name" value="5-FTHF_cyc-lig"/>
    <property type="match status" value="1"/>
</dbReference>
<dbReference type="Proteomes" id="UP001652394">
    <property type="component" value="Unassembled WGS sequence"/>
</dbReference>
<gene>
    <name evidence="5" type="ORF">OCV51_03415</name>
</gene>
<dbReference type="PANTHER" id="PTHR23407:SF1">
    <property type="entry name" value="5-FORMYLTETRAHYDROFOLATE CYCLO-LIGASE"/>
    <property type="match status" value="1"/>
</dbReference>
<comment type="similarity">
    <text evidence="1 4">Belongs to the 5-formyltetrahydrofolate cyclo-ligase family.</text>
</comment>
<keyword evidence="3 4" id="KW-0067">ATP-binding</keyword>
<dbReference type="GO" id="GO:0030272">
    <property type="term" value="F:5-formyltetrahydrofolate cyclo-ligase activity"/>
    <property type="evidence" value="ECO:0007669"/>
    <property type="project" value="UniProtKB-EC"/>
</dbReference>
<dbReference type="PANTHER" id="PTHR23407">
    <property type="entry name" value="ATPASE INHIBITOR/5-FORMYLTETRAHYDROFOLATE CYCLO-LIGASE"/>
    <property type="match status" value="1"/>
</dbReference>
<keyword evidence="4" id="KW-0479">Metal-binding</keyword>